<dbReference type="GO" id="GO:0017119">
    <property type="term" value="C:Golgi transport complex"/>
    <property type="evidence" value="ECO:0007669"/>
    <property type="project" value="InterPro"/>
</dbReference>
<evidence type="ECO:0000256" key="4">
    <source>
        <dbReference type="ARBA" id="ARBA00022448"/>
    </source>
</evidence>
<protein>
    <recommendedName>
        <fullName evidence="3">Conserved oligomeric Golgi complex subunit 1</fullName>
    </recommendedName>
</protein>
<accession>A0A2P5XBZ1</accession>
<evidence type="ECO:0000256" key="7">
    <source>
        <dbReference type="ARBA" id="ARBA00023136"/>
    </source>
</evidence>
<evidence type="ECO:0000256" key="5">
    <source>
        <dbReference type="ARBA" id="ARBA00022927"/>
    </source>
</evidence>
<evidence type="ECO:0000256" key="2">
    <source>
        <dbReference type="ARBA" id="ARBA00006653"/>
    </source>
</evidence>
<comment type="subcellular location">
    <subcellularLocation>
        <location evidence="1">Golgi apparatus membrane</location>
        <topology evidence="1">Peripheral membrane protein</topology>
    </subcellularLocation>
</comment>
<keyword evidence="5" id="KW-0653">Protein transport</keyword>
<name>A0A2P5XBZ1_GOSBA</name>
<proteinExistence type="inferred from homology"/>
<keyword evidence="7" id="KW-0472">Membrane</keyword>
<evidence type="ECO:0000256" key="1">
    <source>
        <dbReference type="ARBA" id="ARBA00004395"/>
    </source>
</evidence>
<comment type="similarity">
    <text evidence="2">Belongs to the COG1 family.</text>
</comment>
<sequence>MSMKVISIYENFLSTREASGAQLSEKGILQVLLDVRFAADVLSGGDFNVNEELSRKPKSKSSFRRKDQAQTKSVVRDAVDGLIHSLSQKLDPIDWLT</sequence>
<organism evidence="8 9">
    <name type="scientific">Gossypium barbadense</name>
    <name type="common">Sea Island cotton</name>
    <name type="synonym">Hibiscus barbadensis</name>
    <dbReference type="NCBI Taxonomy" id="3634"/>
    <lineage>
        <taxon>Eukaryota</taxon>
        <taxon>Viridiplantae</taxon>
        <taxon>Streptophyta</taxon>
        <taxon>Embryophyta</taxon>
        <taxon>Tracheophyta</taxon>
        <taxon>Spermatophyta</taxon>
        <taxon>Magnoliopsida</taxon>
        <taxon>eudicotyledons</taxon>
        <taxon>Gunneridae</taxon>
        <taxon>Pentapetalae</taxon>
        <taxon>rosids</taxon>
        <taxon>malvids</taxon>
        <taxon>Malvales</taxon>
        <taxon>Malvaceae</taxon>
        <taxon>Malvoideae</taxon>
        <taxon>Gossypium</taxon>
    </lineage>
</organism>
<evidence type="ECO:0000313" key="8">
    <source>
        <dbReference type="EMBL" id="PPS00847.1"/>
    </source>
</evidence>
<dbReference type="Proteomes" id="UP000239757">
    <property type="component" value="Unassembled WGS sequence"/>
</dbReference>
<reference evidence="8 9" key="1">
    <citation type="submission" date="2015-01" db="EMBL/GenBank/DDBJ databases">
        <title>Genome of allotetraploid Gossypium barbadense reveals genomic plasticity and fiber elongation in cotton evolution.</title>
        <authorList>
            <person name="Chen X."/>
            <person name="Liu X."/>
            <person name="Zhao B."/>
            <person name="Zheng H."/>
            <person name="Hu Y."/>
            <person name="Lu G."/>
            <person name="Yang C."/>
            <person name="Chen J."/>
            <person name="Shan C."/>
            <person name="Zhang L."/>
            <person name="Zhou Y."/>
            <person name="Wang L."/>
            <person name="Guo W."/>
            <person name="Bai Y."/>
            <person name="Ruan J."/>
            <person name="Shangguan X."/>
            <person name="Mao Y."/>
            <person name="Jiang J."/>
            <person name="Zhu Y."/>
            <person name="Lei J."/>
            <person name="Kang H."/>
            <person name="Chen S."/>
            <person name="He X."/>
            <person name="Wang R."/>
            <person name="Wang Y."/>
            <person name="Chen J."/>
            <person name="Wang L."/>
            <person name="Yu S."/>
            <person name="Wang B."/>
            <person name="Wei J."/>
            <person name="Song S."/>
            <person name="Lu X."/>
            <person name="Gao Z."/>
            <person name="Gu W."/>
            <person name="Deng X."/>
            <person name="Ma D."/>
            <person name="Wang S."/>
            <person name="Liang W."/>
            <person name="Fang L."/>
            <person name="Cai C."/>
            <person name="Zhu X."/>
            <person name="Zhou B."/>
            <person name="Zhang Y."/>
            <person name="Chen Z."/>
            <person name="Xu S."/>
            <person name="Zhu R."/>
            <person name="Wang S."/>
            <person name="Zhang T."/>
            <person name="Zhao G."/>
        </authorList>
    </citation>
    <scope>NUCLEOTIDE SEQUENCE [LARGE SCALE GENOMIC DNA]</scope>
    <source>
        <strain evidence="9">cv. Xinhai21</strain>
        <tissue evidence="8">Leaf</tissue>
    </source>
</reference>
<dbReference type="AlphaFoldDB" id="A0A2P5XBZ1"/>
<keyword evidence="4" id="KW-0813">Transport</keyword>
<gene>
    <name evidence="8" type="ORF">GOBAR_AA19814</name>
</gene>
<dbReference type="EMBL" id="KZ665219">
    <property type="protein sequence ID" value="PPS00847.1"/>
    <property type="molecule type" value="Genomic_DNA"/>
</dbReference>
<evidence type="ECO:0000313" key="9">
    <source>
        <dbReference type="Proteomes" id="UP000239757"/>
    </source>
</evidence>
<evidence type="ECO:0000256" key="3">
    <source>
        <dbReference type="ARBA" id="ARBA00020978"/>
    </source>
</evidence>
<dbReference type="PANTHER" id="PTHR31658:SF0">
    <property type="entry name" value="CONSERVED OLIGOMERIC GOLGI COMPLEX SUBUNIT 1"/>
    <property type="match status" value="1"/>
</dbReference>
<dbReference type="InterPro" id="IPR033370">
    <property type="entry name" value="COG1"/>
</dbReference>
<keyword evidence="6" id="KW-0333">Golgi apparatus</keyword>
<dbReference type="GO" id="GO:0006891">
    <property type="term" value="P:intra-Golgi vesicle-mediated transport"/>
    <property type="evidence" value="ECO:0007669"/>
    <property type="project" value="InterPro"/>
</dbReference>
<dbReference type="GO" id="GO:0015031">
    <property type="term" value="P:protein transport"/>
    <property type="evidence" value="ECO:0007669"/>
    <property type="project" value="UniProtKB-KW"/>
</dbReference>
<dbReference type="OrthoDB" id="46189at2759"/>
<dbReference type="GO" id="GO:0000139">
    <property type="term" value="C:Golgi membrane"/>
    <property type="evidence" value="ECO:0007669"/>
    <property type="project" value="UniProtKB-SubCell"/>
</dbReference>
<evidence type="ECO:0000256" key="6">
    <source>
        <dbReference type="ARBA" id="ARBA00023034"/>
    </source>
</evidence>
<dbReference type="PANTHER" id="PTHR31658">
    <property type="entry name" value="CONSERVED OLIGOMERIC GOLGI COMPLEX SUBUNIT 1"/>
    <property type="match status" value="1"/>
</dbReference>